<reference evidence="1 2" key="1">
    <citation type="journal article" date="2013" name="BMC Genomics">
        <title>Genomic characterization of JG068, a novel virulent podovirus active against Burkholderia cenocepacia.</title>
        <authorList>
            <person name="Lynch K.H."/>
            <person name="Abdu A.H."/>
            <person name="Schobert M."/>
            <person name="Dennis J.J."/>
        </authorList>
    </citation>
    <scope>NUCLEOTIDE SEQUENCE [LARGE SCALE GENOMIC DNA]</scope>
</reference>
<evidence type="ECO:0000313" key="2">
    <source>
        <dbReference type="Proteomes" id="UP000016892"/>
    </source>
</evidence>
<evidence type="ECO:0000313" key="1">
    <source>
        <dbReference type="EMBL" id="AGW43619.1"/>
    </source>
</evidence>
<name>U3PFQ3_9CAUD</name>
<proteinExistence type="predicted"/>
<dbReference type="Proteomes" id="UP000016892">
    <property type="component" value="Segment"/>
</dbReference>
<sequence>MAMIAMAGLSMLSGMGQASQQARLRQAQADAEHIIGDANTYAQNLQRQQQVASANTQRLINNGMSAVNASIQNKQRSMGNQLRLTQLGNKSNDLQVNMARTADRMVRGSVEQRISAAEQMGALVAANAGRGGGSAAAMASALNIQQSRARAYAEQDEKEQTYDMKVQAAGLASDMYLSLDLNQSMAQIDYAQDVFTPSIPPIVPGDFGPSVGQAVAQSATGSLLNLGMALLPTLGGSSGGGIGKFTGPTADAYSAMGGGMGGISGTYGVSAGGTPGTGGFAFSFK</sequence>
<dbReference type="RefSeq" id="YP_008853876.1">
    <property type="nucleotide sequence ID" value="NC_022916.1"/>
</dbReference>
<accession>U3PFQ3</accession>
<dbReference type="GeneID" id="17699715"/>
<gene>
    <name evidence="1" type="ORF">JG068_037</name>
</gene>
<dbReference type="EMBL" id="KC853746">
    <property type="protein sequence ID" value="AGW43619.1"/>
    <property type="molecule type" value="Genomic_DNA"/>
</dbReference>
<dbReference type="KEGG" id="vg:17699715"/>
<keyword evidence="2" id="KW-1185">Reference proteome</keyword>
<organism evidence="1 2">
    <name type="scientific">Burkholderia phage JG068</name>
    <dbReference type="NCBI Taxonomy" id="1401297"/>
    <lineage>
        <taxon>Viruses</taxon>
        <taxon>Duplodnaviria</taxon>
        <taxon>Heunggongvirae</taxon>
        <taxon>Uroviricota</taxon>
        <taxon>Caudoviricetes</taxon>
        <taxon>Autographivirales</taxon>
        <taxon>Autonotataviridae</taxon>
        <taxon>Mguuvirus</taxon>
        <taxon>Mguuvirus JG068</taxon>
    </lineage>
</organism>
<protein>
    <submittedName>
        <fullName evidence="1">Internal virion protein</fullName>
    </submittedName>
</protein>